<evidence type="ECO:0000256" key="1">
    <source>
        <dbReference type="ARBA" id="ARBA00004370"/>
    </source>
</evidence>
<keyword evidence="3 9" id="KW-0349">Heme</keyword>
<dbReference type="EMBL" id="JANTHZ010000001">
    <property type="protein sequence ID" value="MCS0493840.1"/>
    <property type="molecule type" value="Genomic_DNA"/>
</dbReference>
<comment type="cofactor">
    <cofactor evidence="9">
        <name>heme c</name>
        <dbReference type="ChEBI" id="CHEBI:61717"/>
    </cofactor>
    <text evidence="9">Binds 1 heme c group covalently per subunit.</text>
</comment>
<evidence type="ECO:0000256" key="7">
    <source>
        <dbReference type="ARBA" id="ARBA00023004"/>
    </source>
</evidence>
<dbReference type="PANTHER" id="PTHR10266">
    <property type="entry name" value="CYTOCHROME C1"/>
    <property type="match status" value="1"/>
</dbReference>
<feature type="binding site" description="covalent" evidence="9">
    <location>
        <position position="65"/>
    </location>
    <ligand>
        <name>heme c</name>
        <dbReference type="ChEBI" id="CHEBI:61717"/>
    </ligand>
</feature>
<dbReference type="PROSITE" id="PS51007">
    <property type="entry name" value="CYTC"/>
    <property type="match status" value="1"/>
</dbReference>
<dbReference type="AlphaFoldDB" id="A0A9X2P9H9"/>
<accession>A0A9X2P9H9</accession>
<feature type="chain" id="PRO_5040803798" description="Cytochrome c1" evidence="11">
    <location>
        <begin position="28"/>
        <end position="282"/>
    </location>
</feature>
<dbReference type="GO" id="GO:0046872">
    <property type="term" value="F:metal ion binding"/>
    <property type="evidence" value="ECO:0007669"/>
    <property type="project" value="UniProtKB-KW"/>
</dbReference>
<comment type="caution">
    <text evidence="13">The sequence shown here is derived from an EMBL/GenBank/DDBJ whole genome shotgun (WGS) entry which is preliminary data.</text>
</comment>
<feature type="transmembrane region" description="Helical" evidence="10">
    <location>
        <begin position="254"/>
        <end position="272"/>
    </location>
</feature>
<proteinExistence type="predicted"/>
<evidence type="ECO:0000256" key="2">
    <source>
        <dbReference type="ARBA" id="ARBA00016165"/>
    </source>
</evidence>
<evidence type="ECO:0000313" key="14">
    <source>
        <dbReference type="Proteomes" id="UP001151088"/>
    </source>
</evidence>
<feature type="domain" description="Cytochrome c" evidence="12">
    <location>
        <begin position="52"/>
        <end position="184"/>
    </location>
</feature>
<feature type="binding site" description="covalent" evidence="9">
    <location>
        <position position="210"/>
    </location>
    <ligand>
        <name>heme c</name>
        <dbReference type="ChEBI" id="CHEBI:61717"/>
    </ligand>
</feature>
<dbReference type="PANTHER" id="PTHR10266:SF3">
    <property type="entry name" value="CYTOCHROME C1, HEME PROTEIN, MITOCHONDRIAL"/>
    <property type="match status" value="1"/>
</dbReference>
<keyword evidence="7 9" id="KW-0408">Iron</keyword>
<dbReference type="Pfam" id="PF02167">
    <property type="entry name" value="Cytochrom_C1"/>
    <property type="match status" value="1"/>
</dbReference>
<feature type="signal peptide" evidence="11">
    <location>
        <begin position="1"/>
        <end position="27"/>
    </location>
</feature>
<reference evidence="13" key="1">
    <citation type="submission" date="2022-08" db="EMBL/GenBank/DDBJ databases">
        <authorList>
            <person name="Li F."/>
        </authorList>
    </citation>
    <scope>NUCLEOTIDE SEQUENCE</scope>
    <source>
        <strain evidence="13">MQZ15Z-1</strain>
    </source>
</reference>
<evidence type="ECO:0000256" key="6">
    <source>
        <dbReference type="ARBA" id="ARBA00022989"/>
    </source>
</evidence>
<keyword evidence="8 10" id="KW-0472">Membrane</keyword>
<evidence type="ECO:0000313" key="13">
    <source>
        <dbReference type="EMBL" id="MCS0493840.1"/>
    </source>
</evidence>
<dbReference type="InterPro" id="IPR009056">
    <property type="entry name" value="Cyt_c-like_dom"/>
</dbReference>
<dbReference type="SUPFAM" id="SSF46626">
    <property type="entry name" value="Cytochrome c"/>
    <property type="match status" value="1"/>
</dbReference>
<evidence type="ECO:0000256" key="4">
    <source>
        <dbReference type="ARBA" id="ARBA00022692"/>
    </source>
</evidence>
<dbReference type="PRINTS" id="PR00603">
    <property type="entry name" value="CYTOCHROMEC1"/>
</dbReference>
<comment type="subcellular location">
    <subcellularLocation>
        <location evidence="1">Membrane</location>
    </subcellularLocation>
</comment>
<dbReference type="InterPro" id="IPR036909">
    <property type="entry name" value="Cyt_c-like_dom_sf"/>
</dbReference>
<keyword evidence="4 10" id="KW-0812">Transmembrane</keyword>
<organism evidence="13 14">
    <name type="scientific">Ancylobacter mangrovi</name>
    <dbReference type="NCBI Taxonomy" id="2972472"/>
    <lineage>
        <taxon>Bacteria</taxon>
        <taxon>Pseudomonadati</taxon>
        <taxon>Pseudomonadota</taxon>
        <taxon>Alphaproteobacteria</taxon>
        <taxon>Hyphomicrobiales</taxon>
        <taxon>Xanthobacteraceae</taxon>
        <taxon>Ancylobacter</taxon>
    </lineage>
</organism>
<sequence>MSNTMSFRSIALGSLAAVLMLAGPAVAQEHGAPKPPREEWSFAGPFGHFDRAQLQRGFQVFKEVCSSCHSAHLFAFRNLAQEGGPGFTEAQAKAVAEQYQIEDGPNDAGDMFERPGRLSDHWPSPFPNEQAARASNGGAYPPDFSTLAKARTYEVGFPGFLIDIVTQYQEQGPDYIHALLNGYHDEPPEGFTLPEGAHYNEFFPGHAIKMPKPLSDGQVTYSDGTPETVDQYSRDVISFMMWLSEPHLEARKRLGFQVMIFLIIFGGLLYFTKKKVWRNVEH</sequence>
<evidence type="ECO:0000256" key="5">
    <source>
        <dbReference type="ARBA" id="ARBA00022723"/>
    </source>
</evidence>
<keyword evidence="6 10" id="KW-1133">Transmembrane helix</keyword>
<evidence type="ECO:0000256" key="10">
    <source>
        <dbReference type="SAM" id="Phobius"/>
    </source>
</evidence>
<dbReference type="GO" id="GO:0009055">
    <property type="term" value="F:electron transfer activity"/>
    <property type="evidence" value="ECO:0007669"/>
    <property type="project" value="InterPro"/>
</dbReference>
<evidence type="ECO:0000256" key="9">
    <source>
        <dbReference type="PIRSR" id="PIRSR602326-1"/>
    </source>
</evidence>
<dbReference type="GO" id="GO:0016020">
    <property type="term" value="C:membrane"/>
    <property type="evidence" value="ECO:0007669"/>
    <property type="project" value="UniProtKB-SubCell"/>
</dbReference>
<keyword evidence="11" id="KW-0732">Signal</keyword>
<evidence type="ECO:0000256" key="8">
    <source>
        <dbReference type="ARBA" id="ARBA00023136"/>
    </source>
</evidence>
<dbReference type="Gene3D" id="1.20.5.100">
    <property type="entry name" value="Cytochrome c1, transmembrane anchor, C-terminal"/>
    <property type="match status" value="1"/>
</dbReference>
<evidence type="ECO:0000259" key="12">
    <source>
        <dbReference type="PROSITE" id="PS51007"/>
    </source>
</evidence>
<dbReference type="Gene3D" id="1.10.760.10">
    <property type="entry name" value="Cytochrome c-like domain"/>
    <property type="match status" value="1"/>
</dbReference>
<gene>
    <name evidence="13" type="ORF">NVS89_01930</name>
</gene>
<evidence type="ECO:0000256" key="3">
    <source>
        <dbReference type="ARBA" id="ARBA00022617"/>
    </source>
</evidence>
<keyword evidence="14" id="KW-1185">Reference proteome</keyword>
<feature type="binding site" description="covalent" evidence="9">
    <location>
        <position position="68"/>
    </location>
    <ligand>
        <name>heme c</name>
        <dbReference type="ChEBI" id="CHEBI:61717"/>
    </ligand>
</feature>
<dbReference type="InterPro" id="IPR002326">
    <property type="entry name" value="Cyt_c1"/>
</dbReference>
<dbReference type="GO" id="GO:0020037">
    <property type="term" value="F:heme binding"/>
    <property type="evidence" value="ECO:0007669"/>
    <property type="project" value="InterPro"/>
</dbReference>
<keyword evidence="5 9" id="KW-0479">Metal-binding</keyword>
<evidence type="ECO:0000256" key="11">
    <source>
        <dbReference type="SAM" id="SignalP"/>
    </source>
</evidence>
<protein>
    <recommendedName>
        <fullName evidence="2">Cytochrome c1</fullName>
    </recommendedName>
</protein>
<name>A0A9X2P9H9_9HYPH</name>
<feature type="binding site" description="covalent" evidence="9">
    <location>
        <position position="69"/>
    </location>
    <ligand>
        <name>heme c</name>
        <dbReference type="ChEBI" id="CHEBI:61717"/>
    </ligand>
</feature>
<dbReference type="Proteomes" id="UP001151088">
    <property type="component" value="Unassembled WGS sequence"/>
</dbReference>